<dbReference type="GO" id="GO:0000981">
    <property type="term" value="F:DNA-binding transcription factor activity, RNA polymerase II-specific"/>
    <property type="evidence" value="ECO:0007669"/>
    <property type="project" value="InterPro"/>
</dbReference>
<dbReference type="OrthoDB" id="5069333at2759"/>
<dbReference type="RefSeq" id="XP_014171909.1">
    <property type="nucleotide sequence ID" value="XM_014316434.1"/>
</dbReference>
<dbReference type="PANTHER" id="PTHR37534">
    <property type="entry name" value="TRANSCRIPTIONAL ACTIVATOR PROTEIN UGA3"/>
    <property type="match status" value="1"/>
</dbReference>
<dbReference type="InParanoid" id="F0XJV1"/>
<dbReference type="Pfam" id="PF11951">
    <property type="entry name" value="Fungal_trans_2"/>
    <property type="match status" value="1"/>
</dbReference>
<dbReference type="SUPFAM" id="SSF57701">
    <property type="entry name" value="Zn2/Cys6 DNA-binding domain"/>
    <property type="match status" value="1"/>
</dbReference>
<keyword evidence="3" id="KW-0805">Transcription regulation</keyword>
<gene>
    <name evidence="8" type="ORF">CMQ_2476</name>
</gene>
<evidence type="ECO:0000256" key="6">
    <source>
        <dbReference type="ARBA" id="ARBA00023242"/>
    </source>
</evidence>
<dbReference type="AlphaFoldDB" id="F0XJV1"/>
<dbReference type="InterPro" id="IPR036864">
    <property type="entry name" value="Zn2-C6_fun-type_DNA-bd_sf"/>
</dbReference>
<sequence>MPRRSRRDPAALCVRQRVRTGCKTCRQRKVKCDEARPCCHNCSRRGLACDSGLQLKWQPEFASRGLAFGRQGCWAKRGLSGQGDVPERQQLLGSASPVLPPIHAHHFINTLFCELADSHSSCLDCVAATGMGMLLSSRSTAAGAPPDLVPPRTYTPSSYPTLLGVDAALLDYYLVRLCPLTTPSHRHPSPFASLVVPVLHETGHGDVLRAAMALAARHCSMAADSDSPTAAAWGKTALELHADVMGALRRRLAALAAVSSSSTNAAPWDAQILVLMMFLCLYEIVDKCDHRWVIHLRASQDVVRRSRNVVASRESGSRSTTLALLAGFAERFFAFQDVISRAACENASVFGADYWEQVAMAEASETDVLAMDVWMGCSAGLVRVLCRITDLSRLRAREAVTPAYFAAEAAALEDELDRLDELDELHRLQEDDDDGRDGQDPLLQAAELKRLAVRLYLYCVLHDAAPATPAVARLVRTVLEGTARLVVAGCTAGLSFPLFVAAVELDAQDAAVFRSPGTDRYTLSGRRLVLETLVAMAHSSLANLARTQAVIEKVWRMRDLALDGDEAGPVGQANDWAIFVGPYSANISLA</sequence>
<keyword evidence="5" id="KW-0804">Transcription</keyword>
<dbReference type="GeneID" id="25975469"/>
<dbReference type="Gene3D" id="4.10.240.10">
    <property type="entry name" value="Zn(2)-C6 fungal-type DNA-binding domain"/>
    <property type="match status" value="1"/>
</dbReference>
<dbReference type="STRING" id="655863.F0XJV1"/>
<keyword evidence="6" id="KW-0539">Nucleus</keyword>
<dbReference type="HOGENOM" id="CLU_015493_4_0_1"/>
<comment type="subcellular location">
    <subcellularLocation>
        <location evidence="1">Nucleus</location>
    </subcellularLocation>
</comment>
<dbReference type="GO" id="GO:0008270">
    <property type="term" value="F:zinc ion binding"/>
    <property type="evidence" value="ECO:0007669"/>
    <property type="project" value="InterPro"/>
</dbReference>
<dbReference type="Pfam" id="PF00172">
    <property type="entry name" value="Zn_clus"/>
    <property type="match status" value="1"/>
</dbReference>
<dbReference type="PROSITE" id="PS00463">
    <property type="entry name" value="ZN2_CY6_FUNGAL_1"/>
    <property type="match status" value="1"/>
</dbReference>
<evidence type="ECO:0000256" key="1">
    <source>
        <dbReference type="ARBA" id="ARBA00004123"/>
    </source>
</evidence>
<dbReference type="GO" id="GO:0000976">
    <property type="term" value="F:transcription cis-regulatory region binding"/>
    <property type="evidence" value="ECO:0007669"/>
    <property type="project" value="TreeGrafter"/>
</dbReference>
<evidence type="ECO:0000313" key="8">
    <source>
        <dbReference type="EMBL" id="EFX02427.1"/>
    </source>
</evidence>
<dbReference type="CDD" id="cd00067">
    <property type="entry name" value="GAL4"/>
    <property type="match status" value="1"/>
</dbReference>
<dbReference type="SMART" id="SM00066">
    <property type="entry name" value="GAL4"/>
    <property type="match status" value="1"/>
</dbReference>
<accession>F0XJV1</accession>
<dbReference type="PANTHER" id="PTHR37534:SF49">
    <property type="entry name" value="LYSINE BIOSYNTHESIS REGULATORY PROTEIN LYS14"/>
    <property type="match status" value="1"/>
</dbReference>
<dbReference type="eggNOG" id="ENOG502SRER">
    <property type="taxonomic scope" value="Eukaryota"/>
</dbReference>
<proteinExistence type="predicted"/>
<dbReference type="Proteomes" id="UP000007796">
    <property type="component" value="Unassembled WGS sequence"/>
</dbReference>
<dbReference type="GO" id="GO:0045944">
    <property type="term" value="P:positive regulation of transcription by RNA polymerase II"/>
    <property type="evidence" value="ECO:0007669"/>
    <property type="project" value="TreeGrafter"/>
</dbReference>
<keyword evidence="9" id="KW-1185">Reference proteome</keyword>
<protein>
    <submittedName>
        <fullName evidence="8">C6 zinc finger domain containing protein</fullName>
    </submittedName>
</protein>
<dbReference type="GO" id="GO:0005634">
    <property type="term" value="C:nucleus"/>
    <property type="evidence" value="ECO:0007669"/>
    <property type="project" value="UniProtKB-SubCell"/>
</dbReference>
<dbReference type="InterPro" id="IPR021858">
    <property type="entry name" value="Fun_TF"/>
</dbReference>
<evidence type="ECO:0000256" key="5">
    <source>
        <dbReference type="ARBA" id="ARBA00023163"/>
    </source>
</evidence>
<evidence type="ECO:0000256" key="4">
    <source>
        <dbReference type="ARBA" id="ARBA00023125"/>
    </source>
</evidence>
<reference evidence="8 9" key="1">
    <citation type="journal article" date="2011" name="Proc. Natl. Acad. Sci. U.S.A.">
        <title>Genome and transcriptome analyses of the mountain pine beetle-fungal symbiont Grosmannia clavigera, a lodgepole pine pathogen.</title>
        <authorList>
            <person name="DiGuistini S."/>
            <person name="Wang Y."/>
            <person name="Liao N.Y."/>
            <person name="Taylor G."/>
            <person name="Tanguay P."/>
            <person name="Feau N."/>
            <person name="Henrissat B."/>
            <person name="Chan S.K."/>
            <person name="Hesse-Orce U."/>
            <person name="Alamouti S.M."/>
            <person name="Tsui C.K.M."/>
            <person name="Docking R.T."/>
            <person name="Levasseur A."/>
            <person name="Haridas S."/>
            <person name="Robertson G."/>
            <person name="Birol I."/>
            <person name="Holt R.A."/>
            <person name="Marra M.A."/>
            <person name="Hamelin R.C."/>
            <person name="Hirst M."/>
            <person name="Jones S.J.M."/>
            <person name="Bohlmann J."/>
            <person name="Breuil C."/>
        </authorList>
    </citation>
    <scope>NUCLEOTIDE SEQUENCE [LARGE SCALE GENOMIC DNA]</scope>
    <source>
        <strain evidence="9">kw1407 / UAMH 11150</strain>
    </source>
</reference>
<dbReference type="EMBL" id="GL629782">
    <property type="protein sequence ID" value="EFX02427.1"/>
    <property type="molecule type" value="Genomic_DNA"/>
</dbReference>
<keyword evidence="2" id="KW-0862">Zinc</keyword>
<evidence type="ECO:0000259" key="7">
    <source>
        <dbReference type="PROSITE" id="PS50048"/>
    </source>
</evidence>
<evidence type="ECO:0000256" key="3">
    <source>
        <dbReference type="ARBA" id="ARBA00023015"/>
    </source>
</evidence>
<evidence type="ECO:0000313" key="9">
    <source>
        <dbReference type="Proteomes" id="UP000007796"/>
    </source>
</evidence>
<evidence type="ECO:0000256" key="2">
    <source>
        <dbReference type="ARBA" id="ARBA00022833"/>
    </source>
</evidence>
<name>F0XJV1_GROCL</name>
<dbReference type="PROSITE" id="PS50048">
    <property type="entry name" value="ZN2_CY6_FUNGAL_2"/>
    <property type="match status" value="1"/>
</dbReference>
<keyword evidence="4" id="KW-0238">DNA-binding</keyword>
<dbReference type="InterPro" id="IPR001138">
    <property type="entry name" value="Zn2Cys6_DnaBD"/>
</dbReference>
<organism evidence="9">
    <name type="scientific">Grosmannia clavigera (strain kw1407 / UAMH 11150)</name>
    <name type="common">Blue stain fungus</name>
    <name type="synonym">Graphiocladiella clavigera</name>
    <dbReference type="NCBI Taxonomy" id="655863"/>
    <lineage>
        <taxon>Eukaryota</taxon>
        <taxon>Fungi</taxon>
        <taxon>Dikarya</taxon>
        <taxon>Ascomycota</taxon>
        <taxon>Pezizomycotina</taxon>
        <taxon>Sordariomycetes</taxon>
        <taxon>Sordariomycetidae</taxon>
        <taxon>Ophiostomatales</taxon>
        <taxon>Ophiostomataceae</taxon>
        <taxon>Leptographium</taxon>
    </lineage>
</organism>
<feature type="domain" description="Zn(2)-C6 fungal-type" evidence="7">
    <location>
        <begin position="21"/>
        <end position="49"/>
    </location>
</feature>